<name>A0ACC2RHT3_9FUNG</name>
<accession>A0ACC2RHT3</accession>
<protein>
    <submittedName>
        <fullName evidence="1">Uncharacterized protein</fullName>
    </submittedName>
</protein>
<organism evidence="1 2">
    <name type="scientific">Entomophthora muscae</name>
    <dbReference type="NCBI Taxonomy" id="34485"/>
    <lineage>
        <taxon>Eukaryota</taxon>
        <taxon>Fungi</taxon>
        <taxon>Fungi incertae sedis</taxon>
        <taxon>Zoopagomycota</taxon>
        <taxon>Entomophthoromycotina</taxon>
        <taxon>Entomophthoromycetes</taxon>
        <taxon>Entomophthorales</taxon>
        <taxon>Entomophthoraceae</taxon>
        <taxon>Entomophthora</taxon>
    </lineage>
</organism>
<keyword evidence="2" id="KW-1185">Reference proteome</keyword>
<dbReference type="EMBL" id="QTSX02007215">
    <property type="protein sequence ID" value="KAJ9049598.1"/>
    <property type="molecule type" value="Genomic_DNA"/>
</dbReference>
<reference evidence="1" key="1">
    <citation type="submission" date="2022-04" db="EMBL/GenBank/DDBJ databases">
        <title>Genome of the entomopathogenic fungus Entomophthora muscae.</title>
        <authorList>
            <person name="Elya C."/>
            <person name="Lovett B.R."/>
            <person name="Lee E."/>
            <person name="Macias A.M."/>
            <person name="Hajek A.E."/>
            <person name="De Bivort B.L."/>
            <person name="Kasson M.T."/>
            <person name="De Fine Licht H.H."/>
            <person name="Stajich J.E."/>
        </authorList>
    </citation>
    <scope>NUCLEOTIDE SEQUENCE</scope>
    <source>
        <strain evidence="1">Berkeley</strain>
    </source>
</reference>
<evidence type="ECO:0000313" key="2">
    <source>
        <dbReference type="Proteomes" id="UP001165960"/>
    </source>
</evidence>
<dbReference type="Proteomes" id="UP001165960">
    <property type="component" value="Unassembled WGS sequence"/>
</dbReference>
<gene>
    <name evidence="1" type="ORF">DSO57_1022715</name>
</gene>
<evidence type="ECO:0000313" key="1">
    <source>
        <dbReference type="EMBL" id="KAJ9049598.1"/>
    </source>
</evidence>
<comment type="caution">
    <text evidence="1">The sequence shown here is derived from an EMBL/GenBank/DDBJ whole genome shotgun (WGS) entry which is preliminary data.</text>
</comment>
<sequence length="67" mass="7765">MKGENPESLDLSNKMQEKDFNNRHLSLNSNLSKNLKIFNLKGTIKAAAHQGKERRKLWEESKIIKTI</sequence>
<proteinExistence type="predicted"/>